<evidence type="ECO:0000313" key="1">
    <source>
        <dbReference type="EMBL" id="CAK9018917.1"/>
    </source>
</evidence>
<dbReference type="EMBL" id="CAXAMN010006725">
    <property type="protein sequence ID" value="CAK9018917.1"/>
    <property type="molecule type" value="Genomic_DNA"/>
</dbReference>
<feature type="non-terminal residue" evidence="2">
    <location>
        <position position="271"/>
    </location>
</feature>
<proteinExistence type="predicted"/>
<comment type="caution">
    <text evidence="2">The sequence shown here is derived from an EMBL/GenBank/DDBJ whole genome shotgun (WGS) entry which is preliminary data.</text>
</comment>
<dbReference type="EMBL" id="CAXAMN010006781">
    <property type="protein sequence ID" value="CAK9019196.1"/>
    <property type="molecule type" value="Genomic_DNA"/>
</dbReference>
<sequence length="271" mass="30310">MEQVNHDLKGSDGSLRALVHLNEVPNTQPNPEVVEELRAQRNAIMKGETAYLWCLQEGDCIESRQLIPSWVSRPIELALLRFSEELVKWNRLLAEKDGKLTAHQSKTYEEFRANTSEMRAMPGSQGTGAAKKLSLLQGEPCNVDQLPEGLDKGVSQDVAEAYEWGLLDEDQHPEIDAEEAVQIEAVEALCDAEGELEVWGADTEDEDLFPVSSTTAKVKDFMHRDAFKALEELGLALIPNHLRGVFLSYHKSTQCWQGFFPGIRAGLGFCW</sequence>
<keyword evidence="3" id="KW-1185">Reference proteome</keyword>
<name>A0ABP0JXK1_9DINO</name>
<reference evidence="2 3" key="1">
    <citation type="submission" date="2024-02" db="EMBL/GenBank/DDBJ databases">
        <authorList>
            <person name="Chen Y."/>
            <person name="Shah S."/>
            <person name="Dougan E. K."/>
            <person name="Thang M."/>
            <person name="Chan C."/>
        </authorList>
    </citation>
    <scope>NUCLEOTIDE SEQUENCE [LARGE SCALE GENOMIC DNA]</scope>
</reference>
<accession>A0ABP0JXK1</accession>
<dbReference type="Proteomes" id="UP001642484">
    <property type="component" value="Unassembled WGS sequence"/>
</dbReference>
<evidence type="ECO:0000313" key="3">
    <source>
        <dbReference type="Proteomes" id="UP001642484"/>
    </source>
</evidence>
<organism evidence="2 3">
    <name type="scientific">Durusdinium trenchii</name>
    <dbReference type="NCBI Taxonomy" id="1381693"/>
    <lineage>
        <taxon>Eukaryota</taxon>
        <taxon>Sar</taxon>
        <taxon>Alveolata</taxon>
        <taxon>Dinophyceae</taxon>
        <taxon>Suessiales</taxon>
        <taxon>Symbiodiniaceae</taxon>
        <taxon>Durusdinium</taxon>
    </lineage>
</organism>
<gene>
    <name evidence="1" type="ORF">CCMP2556_LOCUS13468</name>
    <name evidence="2" type="ORF">CCMP2556_LOCUS13579</name>
</gene>
<protein>
    <submittedName>
        <fullName evidence="2">Uncharacterized protein</fullName>
    </submittedName>
</protein>
<evidence type="ECO:0000313" key="2">
    <source>
        <dbReference type="EMBL" id="CAK9019196.1"/>
    </source>
</evidence>